<feature type="compositionally biased region" description="Polar residues" evidence="1">
    <location>
        <begin position="583"/>
        <end position="603"/>
    </location>
</feature>
<reference evidence="4" key="1">
    <citation type="submission" date="2025-08" db="UniProtKB">
        <authorList>
            <consortium name="RefSeq"/>
        </authorList>
    </citation>
    <scope>IDENTIFICATION</scope>
    <source>
        <tissue evidence="4">Muscle</tissue>
    </source>
</reference>
<sequence>MKNSYISGLSSCVDNVLKPAIFNCPGFSSGREKTIQSLETSSIPPSTIISSDLVTTQCSSKCECTKHEQNSSVKVKSKCEENLISRTKSMSLGQHIGKCEEKQKKVYSKSATDGSVNPVVVAEPEMEKLCCKSSETATDRKPVIVPKCGKVCSLDSSDKWSQIKKKFESGSVSSETLIKSKRPTENLSRSSLSAMKQRYLNSKLLDRSRLEVRTCQNGCSPENHSPGKEMFKGLYKSQSESGVFKTINTPYSLPTEFVRSKSLSTGEPNKFFTNQLSDSNAASNYKSSENIETLRATETPQALNKISQSVDNHDVNSSSSLVQYQLKNKAVKTSYNVNISGAVNSSRIMKKTCPSISGKNGGCAKTRISNINNGDINTKSSKSASLPFQKSKVSQLKEKFDHKHVERGLKENVHRKTISQNELHKLPSAEIVQINGNCRNSSKLKSSGLGVGSTEISEDFQKDPRNDISFERDKELVTKSFKSQMSLVKQTIMNFEENKKLLSPESERRFKQDLDTKSLNIHSLGAWKIPKDTRQTDLLTLNKTLPCNSMKDESIKSKEVGNFDAEKSLVKFKSIFESQNLVHDTGSEPVSGNTPNRDSSNFSRFKAPNDFQSAGRLNQSILPENGGQHSVLFPKNEQQQKFTQHDLKDKTSEEQGVIINQNGQKKRFSFTKTKVHDIKKIPMPLPRKPKCTEEPVYVNSVGENTTCNESSNGNNDDNIAPKPNSSFLWKHHDSFRRTRRFNSSSPFDMGTVDLDVQENVYEELNNWYSNNSNHQEESLYMDAESLRLNSSTASPGYEKSDCSSLGTPPTSSEDGWVDVSESEFVECNDLKLREKFKVSLKKRGCSKSFRPFLKFSTKESEESPMWDTVDDDDDECGSTSTESTVFDHLYEAVCYQTVSYNERTRVLCETINPEVRIQEWNNPSTYSRTETHSEDDHHLMRNPCSTKIDSGLFVPVNTDRKRMRKGTRSSVLQGRLSGNMHESGKVGKKQLQSISRMITLLQKKKAPQLSKNQIKEKSTFYVKSSTDNLPVKISQYSTSKSTIQNVKKRRPVSALQRPKTSPPLPPVSPSPCVERLENPASASSTSLNKRGYGEDQDVKVDDTHCVKEMRPKERAVSPAHLEEMEPSTTKGQSPVNEKTSPLRLPNALLGKDSLLDSILSSVKLDPEFRLSIVSSESSATGGGYINVSDVESYPLHSSVSQPLITEDKIMDVNVCSVRKRSGTLVSQQSYLYFTEAKNQEVVNSLFEEEPLYQFYQKDFQDRASRIQQYEDSDSEENIYSCLRNQSPVSEASSSSQSLVFQQLSTDLRQISSGGRRSLWCELPEVINSGLLENISSQDLKLQEAMFEIITSEASYLKSLDVLVEHFMNCPEFNNELMPNCVLERMEREYLFSDILPVREVSQRLLGDLEKRWSENLYITDICDILYEYASTKFSVYVKYCTNQIYQERTLKQLKKNKPEFVEILRRLEANPVCQSLDMHSFLILPMQRITRFPLLVDAIFHRLPQDSSKYELCKSTLAALNK</sequence>
<feature type="region of interest" description="Disordered" evidence="1">
    <location>
        <begin position="1113"/>
        <end position="1141"/>
    </location>
</feature>
<feature type="compositionally biased region" description="Polar residues" evidence="1">
    <location>
        <begin position="802"/>
        <end position="813"/>
    </location>
</feature>
<evidence type="ECO:0000313" key="3">
    <source>
        <dbReference type="Proteomes" id="UP000694941"/>
    </source>
</evidence>
<gene>
    <name evidence="4" type="primary">LOC106471627</name>
</gene>
<feature type="region of interest" description="Disordered" evidence="1">
    <location>
        <begin position="1038"/>
        <end position="1096"/>
    </location>
</feature>
<dbReference type="Gene3D" id="1.20.900.10">
    <property type="entry name" value="Dbl homology (DH) domain"/>
    <property type="match status" value="1"/>
</dbReference>
<feature type="compositionally biased region" description="Pro residues" evidence="1">
    <location>
        <begin position="1060"/>
        <end position="1069"/>
    </location>
</feature>
<dbReference type="PANTHER" id="PTHR12845:SF5">
    <property type="entry name" value="EPHEXIN, ISOFORM D"/>
    <property type="match status" value="1"/>
</dbReference>
<evidence type="ECO:0000313" key="4">
    <source>
        <dbReference type="RefSeq" id="XP_022255956.1"/>
    </source>
</evidence>
<feature type="region of interest" description="Disordered" evidence="1">
    <location>
        <begin position="703"/>
        <end position="724"/>
    </location>
</feature>
<feature type="region of interest" description="Disordered" evidence="1">
    <location>
        <begin position="583"/>
        <end position="605"/>
    </location>
</feature>
<feature type="compositionally biased region" description="Polar residues" evidence="1">
    <location>
        <begin position="1126"/>
        <end position="1139"/>
    </location>
</feature>
<dbReference type="Proteomes" id="UP000694941">
    <property type="component" value="Unplaced"/>
</dbReference>
<evidence type="ECO:0000256" key="1">
    <source>
        <dbReference type="SAM" id="MobiDB-lite"/>
    </source>
</evidence>
<feature type="compositionally biased region" description="Basic and acidic residues" evidence="1">
    <location>
        <begin position="1113"/>
        <end position="1123"/>
    </location>
</feature>
<dbReference type="SMART" id="SM00325">
    <property type="entry name" value="RhoGEF"/>
    <property type="match status" value="1"/>
</dbReference>
<feature type="region of interest" description="Disordered" evidence="1">
    <location>
        <begin position="790"/>
        <end position="815"/>
    </location>
</feature>
<dbReference type="GeneID" id="106471627"/>
<accession>A0ABM1TJA0</accession>
<evidence type="ECO:0000259" key="2">
    <source>
        <dbReference type="PROSITE" id="PS50010"/>
    </source>
</evidence>
<protein>
    <submittedName>
        <fullName evidence="4">Uncharacterized protein LOC106471627</fullName>
    </submittedName>
</protein>
<dbReference type="PANTHER" id="PTHR12845">
    <property type="entry name" value="GUANINE NUCLEOTIDE EXCHANGE FACTOR"/>
    <property type="match status" value="1"/>
</dbReference>
<dbReference type="InterPro" id="IPR047271">
    <property type="entry name" value="Ephexin-like"/>
</dbReference>
<feature type="domain" description="DH" evidence="2">
    <location>
        <begin position="1340"/>
        <end position="1522"/>
    </location>
</feature>
<organism evidence="3 4">
    <name type="scientific">Limulus polyphemus</name>
    <name type="common">Atlantic horseshoe crab</name>
    <dbReference type="NCBI Taxonomy" id="6850"/>
    <lineage>
        <taxon>Eukaryota</taxon>
        <taxon>Metazoa</taxon>
        <taxon>Ecdysozoa</taxon>
        <taxon>Arthropoda</taxon>
        <taxon>Chelicerata</taxon>
        <taxon>Merostomata</taxon>
        <taxon>Xiphosura</taxon>
        <taxon>Limulidae</taxon>
        <taxon>Limulus</taxon>
    </lineage>
</organism>
<dbReference type="SUPFAM" id="SSF48065">
    <property type="entry name" value="DBL homology domain (DH-domain)"/>
    <property type="match status" value="1"/>
</dbReference>
<keyword evidence="3" id="KW-1185">Reference proteome</keyword>
<dbReference type="InterPro" id="IPR035899">
    <property type="entry name" value="DBL_dom_sf"/>
</dbReference>
<feature type="non-terminal residue" evidence="4">
    <location>
        <position position="1522"/>
    </location>
</feature>
<dbReference type="RefSeq" id="XP_022255956.1">
    <property type="nucleotide sequence ID" value="XM_022400248.1"/>
</dbReference>
<dbReference type="Pfam" id="PF00621">
    <property type="entry name" value="RhoGEF"/>
    <property type="match status" value="1"/>
</dbReference>
<dbReference type="CDD" id="cd00160">
    <property type="entry name" value="RhoGEF"/>
    <property type="match status" value="1"/>
</dbReference>
<name>A0ABM1TJA0_LIMPO</name>
<dbReference type="PROSITE" id="PS50010">
    <property type="entry name" value="DH_2"/>
    <property type="match status" value="1"/>
</dbReference>
<dbReference type="InterPro" id="IPR000219">
    <property type="entry name" value="DH_dom"/>
</dbReference>
<proteinExistence type="predicted"/>